<dbReference type="SUPFAM" id="SSF101874">
    <property type="entry name" value="YceI-like"/>
    <property type="match status" value="1"/>
</dbReference>
<comment type="similarity">
    <text evidence="1">Belongs to the UPF0312 family.</text>
</comment>
<dbReference type="PANTHER" id="PTHR34406:SF1">
    <property type="entry name" value="PROTEIN YCEI"/>
    <property type="match status" value="1"/>
</dbReference>
<dbReference type="eggNOG" id="COG2353">
    <property type="taxonomic scope" value="Bacteria"/>
</dbReference>
<reference evidence="3 4" key="1">
    <citation type="journal article" date="2012" name="J. Bacteriol.">
        <title>Complete Genome Sequence of Mycobacterium vaccae Type Strain ATCC 25954.</title>
        <authorList>
            <person name="Ho Y.S."/>
            <person name="Adroub S.A."/>
            <person name="Abadi M."/>
            <person name="Al Alwan B."/>
            <person name="Alkhateeb R."/>
            <person name="Gao G."/>
            <person name="Ragab A."/>
            <person name="Ali S."/>
            <person name="van Soolingen D."/>
            <person name="Bitter W."/>
            <person name="Pain A."/>
            <person name="Abdallah A.M."/>
        </authorList>
    </citation>
    <scope>NUCLEOTIDE SEQUENCE [LARGE SCALE GENOMIC DNA]</scope>
    <source>
        <strain evidence="3 4">ATCC 25954</strain>
    </source>
</reference>
<feature type="domain" description="Lipid/polyisoprenoid-binding YceI-like" evidence="2">
    <location>
        <begin position="5"/>
        <end position="178"/>
    </location>
</feature>
<proteinExistence type="inferred from homology"/>
<evidence type="ECO:0000313" key="4">
    <source>
        <dbReference type="Proteomes" id="UP000006072"/>
    </source>
</evidence>
<dbReference type="Gene3D" id="2.40.128.110">
    <property type="entry name" value="Lipid/polyisoprenoid-binding, YceI-like"/>
    <property type="match status" value="1"/>
</dbReference>
<dbReference type="Pfam" id="PF04264">
    <property type="entry name" value="YceI"/>
    <property type="match status" value="1"/>
</dbReference>
<comment type="caution">
    <text evidence="3">The sequence shown here is derived from an EMBL/GenBank/DDBJ whole genome shotgun (WGS) entry which is preliminary data.</text>
</comment>
<dbReference type="Proteomes" id="UP000006072">
    <property type="component" value="Unassembled WGS sequence"/>
</dbReference>
<evidence type="ECO:0000313" key="3">
    <source>
        <dbReference type="EMBL" id="EJZ11025.1"/>
    </source>
</evidence>
<dbReference type="PATRIC" id="fig|1194972.3.peg.1505"/>
<evidence type="ECO:0000259" key="2">
    <source>
        <dbReference type="SMART" id="SM00867"/>
    </source>
</evidence>
<sequence length="181" mass="19669">MADAVWELDSSDGQLTVMTAVAGPASRVGHRLTIAMGWHGTVEWADEPVAVELTADVGSLEVLRGDGGATPLSGPEKALVRLNALKSLDAVQFPHIRFRSDEVERAADGYRLVGTLEIHGVTRDHTMDLTVEHRDDSVRVSAQDSLRQSDFGIKPYSMMMGALKVADEVRVCFDAELAPRE</sequence>
<keyword evidence="4" id="KW-1185">Reference proteome</keyword>
<name>K0V147_MYCVA</name>
<dbReference type="EMBL" id="ALQA01000011">
    <property type="protein sequence ID" value="EJZ11025.1"/>
    <property type="molecule type" value="Genomic_DNA"/>
</dbReference>
<dbReference type="HOGENOM" id="CLU_124935_0_0_11"/>
<dbReference type="PANTHER" id="PTHR34406">
    <property type="entry name" value="PROTEIN YCEI"/>
    <property type="match status" value="1"/>
</dbReference>
<dbReference type="InterPro" id="IPR007372">
    <property type="entry name" value="Lipid/polyisoprenoid-bd_YceI"/>
</dbReference>
<gene>
    <name evidence="3" type="ORF">MVAC_07481</name>
</gene>
<evidence type="ECO:0000256" key="1">
    <source>
        <dbReference type="ARBA" id="ARBA00008812"/>
    </source>
</evidence>
<dbReference type="RefSeq" id="WP_003929722.1">
    <property type="nucleotide sequence ID" value="NZ_JH814687.1"/>
</dbReference>
<dbReference type="InterPro" id="IPR036761">
    <property type="entry name" value="TTHA0802/YceI-like_sf"/>
</dbReference>
<accession>K0V147</accession>
<dbReference type="AlphaFoldDB" id="K0V147"/>
<protein>
    <recommendedName>
        <fullName evidence="2">Lipid/polyisoprenoid-binding YceI-like domain-containing protein</fullName>
    </recommendedName>
</protein>
<dbReference type="SMART" id="SM00867">
    <property type="entry name" value="YceI"/>
    <property type="match status" value="1"/>
</dbReference>
<organism evidence="3 4">
    <name type="scientific">Mycolicibacterium vaccae ATCC 25954</name>
    <dbReference type="NCBI Taxonomy" id="1194972"/>
    <lineage>
        <taxon>Bacteria</taxon>
        <taxon>Bacillati</taxon>
        <taxon>Actinomycetota</taxon>
        <taxon>Actinomycetes</taxon>
        <taxon>Mycobacteriales</taxon>
        <taxon>Mycobacteriaceae</taxon>
        <taxon>Mycolicibacterium</taxon>
    </lineage>
</organism>